<dbReference type="InterPro" id="IPR029493">
    <property type="entry name" value="RecD2-like_HHH"/>
</dbReference>
<dbReference type="PATRIC" id="fig|665004.4.peg.3043"/>
<name>A0A147KMV2_THECS</name>
<accession>A0A147KMV2</accession>
<dbReference type="Proteomes" id="UP000074382">
    <property type="component" value="Unassembled WGS sequence"/>
</dbReference>
<dbReference type="AlphaFoldDB" id="A0A147KMV2"/>
<dbReference type="SUPFAM" id="SSF52540">
    <property type="entry name" value="P-loop containing nucleoside triphosphate hydrolases"/>
    <property type="match status" value="1"/>
</dbReference>
<dbReference type="EMBL" id="LGEM01000002">
    <property type="protein sequence ID" value="KUP98665.1"/>
    <property type="molecule type" value="Genomic_DNA"/>
</dbReference>
<protein>
    <recommendedName>
        <fullName evidence="1">ATP-dependent RecD2 DNA helicase-like helix-hairpin-helix domain-containing protein</fullName>
    </recommendedName>
</protein>
<evidence type="ECO:0000313" key="3">
    <source>
        <dbReference type="Proteomes" id="UP000074382"/>
    </source>
</evidence>
<dbReference type="Gene3D" id="1.10.10.2220">
    <property type="match status" value="1"/>
</dbReference>
<dbReference type="Gene3D" id="2.30.30.940">
    <property type="match status" value="1"/>
</dbReference>
<dbReference type="STRING" id="665004.AC529_00245"/>
<evidence type="ECO:0000313" key="2">
    <source>
        <dbReference type="EMBL" id="KUP98665.1"/>
    </source>
</evidence>
<organism evidence="2 3">
    <name type="scientific">Thermobifida cellulosilytica TB100</name>
    <dbReference type="NCBI Taxonomy" id="665004"/>
    <lineage>
        <taxon>Bacteria</taxon>
        <taxon>Bacillati</taxon>
        <taxon>Actinomycetota</taxon>
        <taxon>Actinomycetes</taxon>
        <taxon>Streptosporangiales</taxon>
        <taxon>Nocardiopsidaceae</taxon>
        <taxon>Thermobifida</taxon>
    </lineage>
</organism>
<dbReference type="Pfam" id="PF13604">
    <property type="entry name" value="AAA_30"/>
    <property type="match status" value="1"/>
</dbReference>
<gene>
    <name evidence="2" type="ORF">AC529_00245</name>
</gene>
<proteinExistence type="predicted"/>
<dbReference type="InterPro" id="IPR027417">
    <property type="entry name" value="P-loop_NTPase"/>
</dbReference>
<reference evidence="3" key="1">
    <citation type="journal article" date="2017" name="Acta Aliment.">
        <title>Plant polysaccharide degrading enzyme system of Thermpbifida cellulosilytica TB100 revealed by de novo genome project data.</title>
        <authorList>
            <person name="Toth A."/>
            <person name="Baka E."/>
            <person name="Luzics S."/>
            <person name="Bata-Vidacs I."/>
            <person name="Nagy I."/>
            <person name="Balint B."/>
            <person name="Herceg R."/>
            <person name="Olasz F."/>
            <person name="Wilk T."/>
            <person name="Nagy T."/>
            <person name="Kriszt B."/>
            <person name="Nagy I."/>
            <person name="Kukolya J."/>
        </authorList>
    </citation>
    <scope>NUCLEOTIDE SEQUENCE [LARGE SCALE GENOMIC DNA]</scope>
    <source>
        <strain evidence="3">TB100</strain>
    </source>
</reference>
<dbReference type="Pfam" id="PF14490">
    <property type="entry name" value="HHH_RecD2"/>
    <property type="match status" value="1"/>
</dbReference>
<sequence length="557" mass="56163">MGAPEQLAAPLVAVLGPDADARITADPWRLLDLRSVTPRQADYCARTLLGEAARPDDPRRVRALVAHLLRRASRDGHTAVEYGRMARALRGLGVAAADAALQAAAEDDRILLVEDLPEEDDEEFDGDLPEPPAPERFLALAALGEAERRLAAELVRMTASEPVMDSATATETVLAAAGKLGRDPAPETVAALVTVALRGVAVLLCGPAAAGTGVEAIRYAAAIAADSQVGMALVAPSASGAAALNRALADTGVRARTVAALLADPAVEAGLVVVDQATAVDTETFAALAAACPAEAHLVLLADPGQLPSAGPGQVVADLVASRTAAVAVLPDAPDAGPREALAAGVGEGRLPDRVDLPGREVVFVPAASAGEAAHRTLQLVTDSIPRTFGLEPDQVQIVTAAPGGEAGAAALNAACKARFNPGPGRVAGLDVGDRVLLAGRGAGYAPGDTGVLRGHDGSGAAVELADGTTVAVAHPAHLRPGWAVPLAAALGGAWPAAVAVFTPDAALSRPALRTALTRGQRHVSVVNAAGAELAAAVRSTSAPPRSTRLARLLREG</sequence>
<dbReference type="Gene3D" id="3.40.50.300">
    <property type="entry name" value="P-loop containing nucleotide triphosphate hydrolases"/>
    <property type="match status" value="2"/>
</dbReference>
<evidence type="ECO:0000259" key="1">
    <source>
        <dbReference type="Pfam" id="PF14490"/>
    </source>
</evidence>
<keyword evidence="3" id="KW-1185">Reference proteome</keyword>
<comment type="caution">
    <text evidence="2">The sequence shown here is derived from an EMBL/GenBank/DDBJ whole genome shotgun (WGS) entry which is preliminary data.</text>
</comment>
<feature type="domain" description="ATP-dependent RecD2 DNA helicase-like helix-hairpin-helix" evidence="1">
    <location>
        <begin position="2"/>
        <end position="78"/>
    </location>
</feature>